<dbReference type="Gene3D" id="3.40.50.1240">
    <property type="entry name" value="Phosphoglycerate mutase-like"/>
    <property type="match status" value="1"/>
</dbReference>
<evidence type="ECO:0000313" key="2">
    <source>
        <dbReference type="Proteomes" id="UP000068382"/>
    </source>
</evidence>
<dbReference type="EC" id="3.1.3.73" evidence="1"/>
<keyword evidence="1" id="KW-0378">Hydrolase</keyword>
<evidence type="ECO:0000313" key="1">
    <source>
        <dbReference type="EMBL" id="KUP90661.1"/>
    </source>
</evidence>
<dbReference type="SMART" id="SM00855">
    <property type="entry name" value="PGAM"/>
    <property type="match status" value="1"/>
</dbReference>
<dbReference type="PATRIC" id="fig|1768241.3.peg.4728"/>
<sequence>MTTRFHLLRHGPTHARAMVGWSDVPADLSDLARLERLTAILPPTAIVVSSDLSRAVATADAIQGTRRRLPHISGLREIHFGAWEMRTWAEVDAVSPDHIRAFWDKPGDIAPPDGESWNALLRRVSAAMDGLAQDHSGADVIVVGHFGQILTQVQRAAGLSAVEVFAQKIDNLSLTRVDHHQGSWRLGAINQTP</sequence>
<dbReference type="RefSeq" id="WP_068249005.1">
    <property type="nucleotide sequence ID" value="NZ_LPUY01000138.1"/>
</dbReference>
<keyword evidence="2" id="KW-1185">Reference proteome</keyword>
<dbReference type="Proteomes" id="UP000068382">
    <property type="component" value="Unassembled WGS sequence"/>
</dbReference>
<dbReference type="OrthoDB" id="8347407at2"/>
<reference evidence="1 2" key="1">
    <citation type="submission" date="2015-12" db="EMBL/GenBank/DDBJ databases">
        <title>Genome sequence of the marine Rhodobacteraceae strain O3.65, Candidatus Tritonibacter horizontis.</title>
        <authorList>
            <person name="Poehlein A."/>
            <person name="Giebel H.A."/>
            <person name="Voget S."/>
            <person name="Brinkhoff T."/>
        </authorList>
    </citation>
    <scope>NUCLEOTIDE SEQUENCE [LARGE SCALE GENOMIC DNA]</scope>
    <source>
        <strain evidence="1 2">O3.65</strain>
    </source>
</reference>
<dbReference type="PANTHER" id="PTHR48100:SF1">
    <property type="entry name" value="HISTIDINE PHOSPHATASE FAMILY PROTEIN-RELATED"/>
    <property type="match status" value="1"/>
</dbReference>
<dbReference type="AlphaFoldDB" id="A0A132BQJ3"/>
<dbReference type="EMBL" id="LPUY01000138">
    <property type="protein sequence ID" value="KUP90661.1"/>
    <property type="molecule type" value="Genomic_DNA"/>
</dbReference>
<dbReference type="PANTHER" id="PTHR48100">
    <property type="entry name" value="BROAD-SPECIFICITY PHOSPHATASE YOR283W-RELATED"/>
    <property type="match status" value="1"/>
</dbReference>
<dbReference type="GO" id="GO:0005737">
    <property type="term" value="C:cytoplasm"/>
    <property type="evidence" value="ECO:0007669"/>
    <property type="project" value="TreeGrafter"/>
</dbReference>
<name>A0A132BQJ3_9RHOB</name>
<gene>
    <name evidence="1" type="primary">cobC_2</name>
    <name evidence="1" type="ORF">TRIHO_45270</name>
</gene>
<dbReference type="SUPFAM" id="SSF53254">
    <property type="entry name" value="Phosphoglycerate mutase-like"/>
    <property type="match status" value="1"/>
</dbReference>
<dbReference type="InterPro" id="IPR050275">
    <property type="entry name" value="PGM_Phosphatase"/>
</dbReference>
<dbReference type="CDD" id="cd07067">
    <property type="entry name" value="HP_PGM_like"/>
    <property type="match status" value="1"/>
</dbReference>
<dbReference type="InterPro" id="IPR029033">
    <property type="entry name" value="His_PPase_superfam"/>
</dbReference>
<dbReference type="GO" id="GO:0043755">
    <property type="term" value="F:alpha-ribazole phosphatase activity"/>
    <property type="evidence" value="ECO:0007669"/>
    <property type="project" value="UniProtKB-EC"/>
</dbReference>
<accession>A0A132BQJ3</accession>
<protein>
    <submittedName>
        <fullName evidence="1">Alpha-ribazole phosphatase</fullName>
        <ecNumber evidence="1">3.1.3.73</ecNumber>
    </submittedName>
</protein>
<dbReference type="InterPro" id="IPR013078">
    <property type="entry name" value="His_Pase_superF_clade-1"/>
</dbReference>
<dbReference type="Pfam" id="PF00300">
    <property type="entry name" value="His_Phos_1"/>
    <property type="match status" value="1"/>
</dbReference>
<organism evidence="1 2">
    <name type="scientific">Tritonibacter horizontis</name>
    <dbReference type="NCBI Taxonomy" id="1768241"/>
    <lineage>
        <taxon>Bacteria</taxon>
        <taxon>Pseudomonadati</taxon>
        <taxon>Pseudomonadota</taxon>
        <taxon>Alphaproteobacteria</taxon>
        <taxon>Rhodobacterales</taxon>
        <taxon>Paracoccaceae</taxon>
        <taxon>Tritonibacter</taxon>
    </lineage>
</organism>
<proteinExistence type="predicted"/>
<comment type="caution">
    <text evidence="1">The sequence shown here is derived from an EMBL/GenBank/DDBJ whole genome shotgun (WGS) entry which is preliminary data.</text>
</comment>